<dbReference type="Pfam" id="PF01841">
    <property type="entry name" value="Transglut_core"/>
    <property type="match status" value="1"/>
</dbReference>
<proteinExistence type="predicted"/>
<feature type="domain" description="Transglutaminase-like" evidence="1">
    <location>
        <begin position="91"/>
        <end position="148"/>
    </location>
</feature>
<gene>
    <name evidence="2" type="ORF">AMJ83_08895</name>
</gene>
<protein>
    <recommendedName>
        <fullName evidence="1">Transglutaminase-like domain-containing protein</fullName>
    </recommendedName>
</protein>
<dbReference type="EMBL" id="LJUJ01000021">
    <property type="protein sequence ID" value="KPK63015.1"/>
    <property type="molecule type" value="Genomic_DNA"/>
</dbReference>
<dbReference type="SUPFAM" id="SSF54001">
    <property type="entry name" value="Cysteine proteinases"/>
    <property type="match status" value="1"/>
</dbReference>
<evidence type="ECO:0000259" key="1">
    <source>
        <dbReference type="Pfam" id="PF01841"/>
    </source>
</evidence>
<dbReference type="Proteomes" id="UP000051373">
    <property type="component" value="Unassembled WGS sequence"/>
</dbReference>
<evidence type="ECO:0000313" key="2">
    <source>
        <dbReference type="EMBL" id="KPK63015.1"/>
    </source>
</evidence>
<dbReference type="InterPro" id="IPR038765">
    <property type="entry name" value="Papain-like_cys_pep_sf"/>
</dbReference>
<reference evidence="2 3" key="1">
    <citation type="journal article" date="2015" name="Microbiome">
        <title>Genomic resolution of linkages in carbon, nitrogen, and sulfur cycling among widespread estuary sediment bacteria.</title>
        <authorList>
            <person name="Baker B.J."/>
            <person name="Lazar C.S."/>
            <person name="Teske A.P."/>
            <person name="Dick G.J."/>
        </authorList>
    </citation>
    <scope>NUCLEOTIDE SEQUENCE [LARGE SCALE GENOMIC DNA]</scope>
    <source>
        <strain evidence="2">SM23_42</strain>
    </source>
</reference>
<comment type="caution">
    <text evidence="2">The sequence shown here is derived from an EMBL/GenBank/DDBJ whole genome shotgun (WGS) entry which is preliminary data.</text>
</comment>
<dbReference type="PATRIC" id="fig|1703779.3.peg.741"/>
<dbReference type="AlphaFoldDB" id="A0A0S8FQP2"/>
<dbReference type="Gene3D" id="3.10.620.30">
    <property type="match status" value="1"/>
</dbReference>
<organism evidence="2 3">
    <name type="scientific">candidate division WOR_3 bacterium SM23_42</name>
    <dbReference type="NCBI Taxonomy" id="1703779"/>
    <lineage>
        <taxon>Bacteria</taxon>
        <taxon>Bacteria division WOR-3</taxon>
    </lineage>
</organism>
<dbReference type="InterPro" id="IPR002931">
    <property type="entry name" value="Transglutaminase-like"/>
</dbReference>
<sequence length="278" mass="32095">MLEYYRQHGVMTDPGVYEYMYADLPSDIPGLCRVTQGAVLHIFWAKGYGVELSEERKKEVGIRKMEGILAKISGMDHRTLAFSREPEKRVVGNCRDFSIFLVSLLRREGFPARARCGFATYFTPGRYEDHWICEYWNEEKQRWIQVDAQLDSLQLEVLKIDFDPHDLPEGKFLTGGEAWRLCRSGELDAELCGIFDMNGLWFVQGDLVRDFMALNKLEVLPWDCNNIMGGPDEKVSQDAYDLLDRIAGLTTGGDKMFGETRSLYESRAELRMPYDWQP</sequence>
<accession>A0A0S8FQP2</accession>
<name>A0A0S8FQP2_UNCW3</name>
<evidence type="ECO:0000313" key="3">
    <source>
        <dbReference type="Proteomes" id="UP000051373"/>
    </source>
</evidence>
<dbReference type="STRING" id="1703779.AMJ83_08895"/>